<evidence type="ECO:0000313" key="1">
    <source>
        <dbReference type="EMBL" id="CAJ1379378.1"/>
    </source>
</evidence>
<dbReference type="EMBL" id="CAUJNA010000624">
    <property type="protein sequence ID" value="CAJ1379378.1"/>
    <property type="molecule type" value="Genomic_DNA"/>
</dbReference>
<comment type="caution">
    <text evidence="1">The sequence shown here is derived from an EMBL/GenBank/DDBJ whole genome shotgun (WGS) entry which is preliminary data.</text>
</comment>
<gene>
    <name evidence="1" type="ORF">EVOR1521_LOCUS7635</name>
</gene>
<keyword evidence="2" id="KW-1185">Reference proteome</keyword>
<organism evidence="1 2">
    <name type="scientific">Effrenium voratum</name>
    <dbReference type="NCBI Taxonomy" id="2562239"/>
    <lineage>
        <taxon>Eukaryota</taxon>
        <taxon>Sar</taxon>
        <taxon>Alveolata</taxon>
        <taxon>Dinophyceae</taxon>
        <taxon>Suessiales</taxon>
        <taxon>Symbiodiniaceae</taxon>
        <taxon>Effrenium</taxon>
    </lineage>
</organism>
<accession>A0AA36I1M0</accession>
<name>A0AA36I1M0_9DINO</name>
<dbReference type="AlphaFoldDB" id="A0AA36I1M0"/>
<dbReference type="Proteomes" id="UP001178507">
    <property type="component" value="Unassembled WGS sequence"/>
</dbReference>
<sequence>MRTVSASTWQHTSRAIGLYPTRMSKPSLAAFVPSGDLLWFVRRCTLMPWRTGELEAMIQEHAGDGSQPDSLVNTAGTAPISAIQSYTNHSQEDSHWPFVTSRSPARYALAKAFVSPPL</sequence>
<proteinExistence type="predicted"/>
<protein>
    <submittedName>
        <fullName evidence="1">Uncharacterized protein</fullName>
    </submittedName>
</protein>
<evidence type="ECO:0000313" key="2">
    <source>
        <dbReference type="Proteomes" id="UP001178507"/>
    </source>
</evidence>
<reference evidence="1" key="1">
    <citation type="submission" date="2023-08" db="EMBL/GenBank/DDBJ databases">
        <authorList>
            <person name="Chen Y."/>
            <person name="Shah S."/>
            <person name="Dougan E. K."/>
            <person name="Thang M."/>
            <person name="Chan C."/>
        </authorList>
    </citation>
    <scope>NUCLEOTIDE SEQUENCE</scope>
</reference>